<organism evidence="2 3">
    <name type="scientific">Triparma verrucosa</name>
    <dbReference type="NCBI Taxonomy" id="1606542"/>
    <lineage>
        <taxon>Eukaryota</taxon>
        <taxon>Sar</taxon>
        <taxon>Stramenopiles</taxon>
        <taxon>Ochrophyta</taxon>
        <taxon>Bolidophyceae</taxon>
        <taxon>Parmales</taxon>
        <taxon>Triparmaceae</taxon>
        <taxon>Triparma</taxon>
    </lineage>
</organism>
<dbReference type="Proteomes" id="UP001165160">
    <property type="component" value="Unassembled WGS sequence"/>
</dbReference>
<feature type="region of interest" description="Disordered" evidence="1">
    <location>
        <begin position="487"/>
        <end position="506"/>
    </location>
</feature>
<protein>
    <submittedName>
        <fullName evidence="2">Uncharacterized protein</fullName>
    </submittedName>
</protein>
<evidence type="ECO:0000313" key="2">
    <source>
        <dbReference type="EMBL" id="GMI13289.1"/>
    </source>
</evidence>
<accession>A0A9W7FJQ1</accession>
<reference evidence="3" key="1">
    <citation type="journal article" date="2023" name="Commun. Biol.">
        <title>Genome analysis of Parmales, the sister group of diatoms, reveals the evolutionary specialization of diatoms from phago-mixotrophs to photoautotrophs.</title>
        <authorList>
            <person name="Ban H."/>
            <person name="Sato S."/>
            <person name="Yoshikawa S."/>
            <person name="Yamada K."/>
            <person name="Nakamura Y."/>
            <person name="Ichinomiya M."/>
            <person name="Sato N."/>
            <person name="Blanc-Mathieu R."/>
            <person name="Endo H."/>
            <person name="Kuwata A."/>
            <person name="Ogata H."/>
        </authorList>
    </citation>
    <scope>NUCLEOTIDE SEQUENCE [LARGE SCALE GENOMIC DNA]</scope>
    <source>
        <strain evidence="3">NIES 3699</strain>
    </source>
</reference>
<comment type="caution">
    <text evidence="2">The sequence shown here is derived from an EMBL/GenBank/DDBJ whole genome shotgun (WGS) entry which is preliminary data.</text>
</comment>
<gene>
    <name evidence="2" type="ORF">TrVE_jg12592</name>
</gene>
<evidence type="ECO:0000313" key="3">
    <source>
        <dbReference type="Proteomes" id="UP001165160"/>
    </source>
</evidence>
<name>A0A9W7FJQ1_9STRA</name>
<proteinExistence type="predicted"/>
<dbReference type="EMBL" id="BRXX01000462">
    <property type="protein sequence ID" value="GMI13289.1"/>
    <property type="molecule type" value="Genomic_DNA"/>
</dbReference>
<sequence length="525" mass="60179">MYCHGFRGFMSMRCETPYWFLGTVRDMKKIREEQGDVERADEIFREAIVNNCDVNLKEILRAWCERWEDNKRAGKGRLQPRVRLARQRVKDWGRVAVERGKVTSEIACGVINVLGDLPPTEEEKGPECAKKQIMKVGGDSNAMAILEGRDVDEVEMAVDLLCAEGVMWPPTWRKGALLKCLDLIRHELNNGNFTADRERIRVSIQKILKHPELQSFESLLRDCFSDDGHPTDGFLATKVAPTTTPSSTCEEEVVLDVEGFYGIGHMMEDWKADLLKECKTPEEEREVKKSLVEWYRANTPYAEYMSYGHITSRVTNLHMIPNLEMHSRGPKLKGRKDRGKYIVAHFETADNIGELPEELLDGNWVEITEAFWPYYPISFEADEDSVKRRFGAAICTRNQALKDFLIDHSGAFGVLTSGTSTADNIANPNNDNLSDNPNGIDHPKLLQSCIKELGFEVEPYDNKLTVAGKRYGTRVSGRFREIKTKRSERNEYDRHKTRVKSTTQDKDFLEARRRKFEEVKGLENK</sequence>
<dbReference type="AlphaFoldDB" id="A0A9W7FJQ1"/>
<evidence type="ECO:0000256" key="1">
    <source>
        <dbReference type="SAM" id="MobiDB-lite"/>
    </source>
</evidence>
<keyword evidence="3" id="KW-1185">Reference proteome</keyword>